<comment type="caution">
    <text evidence="1">The sequence shown here is derived from an EMBL/GenBank/DDBJ whole genome shotgun (WGS) entry which is preliminary data.</text>
</comment>
<reference evidence="1" key="1">
    <citation type="submission" date="2023-04" db="EMBL/GenBank/DDBJ databases">
        <title>Chromosome-level genome of Chaenocephalus aceratus.</title>
        <authorList>
            <person name="Park H."/>
        </authorList>
    </citation>
    <scope>NUCLEOTIDE SEQUENCE</scope>
    <source>
        <strain evidence="1">DE</strain>
        <tissue evidence="1">Muscle</tissue>
    </source>
</reference>
<organism evidence="1 2">
    <name type="scientific">Dissostichus eleginoides</name>
    <name type="common">Patagonian toothfish</name>
    <name type="synonym">Dissostichus amissus</name>
    <dbReference type="NCBI Taxonomy" id="100907"/>
    <lineage>
        <taxon>Eukaryota</taxon>
        <taxon>Metazoa</taxon>
        <taxon>Chordata</taxon>
        <taxon>Craniata</taxon>
        <taxon>Vertebrata</taxon>
        <taxon>Euteleostomi</taxon>
        <taxon>Actinopterygii</taxon>
        <taxon>Neopterygii</taxon>
        <taxon>Teleostei</taxon>
        <taxon>Neoteleostei</taxon>
        <taxon>Acanthomorphata</taxon>
        <taxon>Eupercaria</taxon>
        <taxon>Perciformes</taxon>
        <taxon>Notothenioidei</taxon>
        <taxon>Nototheniidae</taxon>
        <taxon>Dissostichus</taxon>
    </lineage>
</organism>
<protein>
    <submittedName>
        <fullName evidence="1">BURP domain containing protein 8</fullName>
    </submittedName>
</protein>
<dbReference type="Proteomes" id="UP001228049">
    <property type="component" value="Unassembled WGS sequence"/>
</dbReference>
<gene>
    <name evidence="1" type="ORF">KUDE01_017066</name>
</gene>
<accession>A0AAD9C9Z4</accession>
<evidence type="ECO:0000313" key="1">
    <source>
        <dbReference type="EMBL" id="KAK1897534.1"/>
    </source>
</evidence>
<dbReference type="AlphaFoldDB" id="A0AAD9C9Z4"/>
<evidence type="ECO:0000313" key="2">
    <source>
        <dbReference type="Proteomes" id="UP001228049"/>
    </source>
</evidence>
<proteinExistence type="predicted"/>
<sequence length="103" mass="11388">MAADQQWWECVTADAYAGEHNRGKTTVLIRLFSKEVAVVTSSEILPEVLSILRVPLRTHQEDDSQCEDCIITAVTESHTVTTNDSSGSESKTQCCCRVCVQPE</sequence>
<name>A0AAD9C9Z4_DISEL</name>
<dbReference type="EMBL" id="JASDAP010000009">
    <property type="protein sequence ID" value="KAK1897534.1"/>
    <property type="molecule type" value="Genomic_DNA"/>
</dbReference>
<keyword evidence="2" id="KW-1185">Reference proteome</keyword>